<proteinExistence type="predicted"/>
<accession>A0A3M3G541</accession>
<dbReference type="Proteomes" id="UP000276829">
    <property type="component" value="Unassembled WGS sequence"/>
</dbReference>
<protein>
    <submittedName>
        <fullName evidence="2">Uncharacterized protein</fullName>
    </submittedName>
</protein>
<evidence type="ECO:0000313" key="3">
    <source>
        <dbReference type="Proteomes" id="UP000276829"/>
    </source>
</evidence>
<reference evidence="2 3" key="1">
    <citation type="submission" date="2018-08" db="EMBL/GenBank/DDBJ databases">
        <title>Recombination of ecologically and evolutionarily significant loci maintains genetic cohesion in the Pseudomonas syringae species complex.</title>
        <authorList>
            <person name="Dillon M."/>
            <person name="Thakur S."/>
            <person name="Almeida R.N.D."/>
            <person name="Weir B.S."/>
            <person name="Guttman D.S."/>
        </authorList>
    </citation>
    <scope>NUCLEOTIDE SEQUENCE [LARGE SCALE GENOMIC DNA]</scope>
    <source>
        <strain evidence="2 3">ICMP 4324</strain>
    </source>
</reference>
<comment type="caution">
    <text evidence="2">The sequence shown here is derived from an EMBL/GenBank/DDBJ whole genome shotgun (WGS) entry which is preliminary data.</text>
</comment>
<evidence type="ECO:0000313" key="2">
    <source>
        <dbReference type="EMBL" id="RMM69130.1"/>
    </source>
</evidence>
<dbReference type="EMBL" id="RBON01000149">
    <property type="protein sequence ID" value="RMM69130.1"/>
    <property type="molecule type" value="Genomic_DNA"/>
</dbReference>
<gene>
    <name evidence="2" type="ORF">ALQ73_200182</name>
</gene>
<keyword evidence="1" id="KW-0812">Transmembrane</keyword>
<evidence type="ECO:0000256" key="1">
    <source>
        <dbReference type="SAM" id="Phobius"/>
    </source>
</evidence>
<keyword evidence="1" id="KW-1133">Transmembrane helix</keyword>
<sequence length="79" mass="8352">MSTNTQLGLSGTVLVWFNMVFGALAAIISLWALLATATDSESPSSLYAAGILIGLAFSAMGYLRWSKRAGKPIKKESKA</sequence>
<keyword evidence="1" id="KW-0472">Membrane</keyword>
<organism evidence="2 3">
    <name type="scientific">Pseudomonas savastanoi pv. glycinea</name>
    <name type="common">Pseudomonas syringae pv. glycinea</name>
    <dbReference type="NCBI Taxonomy" id="318"/>
    <lineage>
        <taxon>Bacteria</taxon>
        <taxon>Pseudomonadati</taxon>
        <taxon>Pseudomonadota</taxon>
        <taxon>Gammaproteobacteria</taxon>
        <taxon>Pseudomonadales</taxon>
        <taxon>Pseudomonadaceae</taxon>
        <taxon>Pseudomonas</taxon>
    </lineage>
</organism>
<feature type="transmembrane region" description="Helical" evidence="1">
    <location>
        <begin position="46"/>
        <end position="65"/>
    </location>
</feature>
<feature type="transmembrane region" description="Helical" evidence="1">
    <location>
        <begin position="12"/>
        <end position="34"/>
    </location>
</feature>
<name>A0A3M3G541_PSESG</name>
<dbReference type="AlphaFoldDB" id="A0A3M3G541"/>
<dbReference type="RefSeq" id="WP_122393595.1">
    <property type="nucleotide sequence ID" value="NZ_RBON01000149.1"/>
</dbReference>